<feature type="binding site" evidence="11">
    <location>
        <begin position="253"/>
        <end position="254"/>
    </location>
    <ligand>
        <name>substrate</name>
    </ligand>
</feature>
<dbReference type="EMBL" id="JACHCB010000016">
    <property type="protein sequence ID" value="MBB6112071.1"/>
    <property type="molecule type" value="Genomic_DNA"/>
</dbReference>
<keyword evidence="11" id="KW-1003">Cell membrane</keyword>
<dbReference type="GO" id="GO:0106430">
    <property type="term" value="F:dihydroorotate dehydrogenase (quinone) activity"/>
    <property type="evidence" value="ECO:0007669"/>
    <property type="project" value="UniProtKB-EC"/>
</dbReference>
<gene>
    <name evidence="11" type="primary">pyrD</name>
    <name evidence="13" type="ORF">HDF23_004844</name>
</gene>
<feature type="binding site" evidence="11">
    <location>
        <begin position="115"/>
        <end position="119"/>
    </location>
    <ligand>
        <name>substrate</name>
    </ligand>
</feature>
<evidence type="ECO:0000256" key="10">
    <source>
        <dbReference type="ARBA" id="ARBA00048639"/>
    </source>
</evidence>
<feature type="binding site" evidence="11">
    <location>
        <position position="188"/>
    </location>
    <ligand>
        <name>substrate</name>
    </ligand>
</feature>
<dbReference type="NCBIfam" id="NF003645">
    <property type="entry name" value="PRK05286.1-2"/>
    <property type="match status" value="1"/>
</dbReference>
<keyword evidence="5 11" id="KW-0285">Flavoprotein</keyword>
<dbReference type="CDD" id="cd04738">
    <property type="entry name" value="DHOD_2_like"/>
    <property type="match status" value="1"/>
</dbReference>
<dbReference type="InterPro" id="IPR005720">
    <property type="entry name" value="Dihydroorotate_DH_cat"/>
</dbReference>
<proteinExistence type="inferred from homology"/>
<evidence type="ECO:0000256" key="5">
    <source>
        <dbReference type="ARBA" id="ARBA00022630"/>
    </source>
</evidence>
<dbReference type="HAMAP" id="MF_00225">
    <property type="entry name" value="DHO_dh_type2"/>
    <property type="match status" value="1"/>
</dbReference>
<evidence type="ECO:0000256" key="3">
    <source>
        <dbReference type="ARBA" id="ARBA00005161"/>
    </source>
</evidence>
<dbReference type="InterPro" id="IPR005719">
    <property type="entry name" value="Dihydroorotate_DH_2"/>
</dbReference>
<dbReference type="InterPro" id="IPR012135">
    <property type="entry name" value="Dihydroorotate_DH_1_2"/>
</dbReference>
<feature type="binding site" evidence="11">
    <location>
        <position position="90"/>
    </location>
    <ligand>
        <name>FMN</name>
        <dbReference type="ChEBI" id="CHEBI:58210"/>
    </ligand>
</feature>
<dbReference type="Gene3D" id="3.20.20.70">
    <property type="entry name" value="Aldolase class I"/>
    <property type="match status" value="1"/>
</dbReference>
<evidence type="ECO:0000256" key="8">
    <source>
        <dbReference type="ARBA" id="ARBA00023002"/>
    </source>
</evidence>
<evidence type="ECO:0000256" key="9">
    <source>
        <dbReference type="ARBA" id="ARBA00023136"/>
    </source>
</evidence>
<comment type="pathway">
    <text evidence="3 11">Pyrimidine metabolism; UMP biosynthesis via de novo pathway; orotate from (S)-dihydroorotate (quinone route): step 1/1.</text>
</comment>
<dbReference type="SUPFAM" id="SSF51395">
    <property type="entry name" value="FMN-linked oxidoreductases"/>
    <property type="match status" value="1"/>
</dbReference>
<feature type="binding site" evidence="11">
    <location>
        <position position="224"/>
    </location>
    <ligand>
        <name>FMN</name>
        <dbReference type="ChEBI" id="CHEBI:58210"/>
    </ligand>
</feature>
<dbReference type="NCBIfam" id="TIGR01036">
    <property type="entry name" value="pyrD_sub2"/>
    <property type="match status" value="1"/>
</dbReference>
<feature type="binding site" evidence="11">
    <location>
        <position position="183"/>
    </location>
    <ligand>
        <name>substrate</name>
    </ligand>
</feature>
<dbReference type="PANTHER" id="PTHR48109">
    <property type="entry name" value="DIHYDROOROTATE DEHYDROGENASE (QUINONE), MITOCHONDRIAL-RELATED"/>
    <property type="match status" value="1"/>
</dbReference>
<evidence type="ECO:0000313" key="14">
    <source>
        <dbReference type="Proteomes" id="UP000541583"/>
    </source>
</evidence>
<keyword evidence="6 11" id="KW-0288">FMN</keyword>
<evidence type="ECO:0000256" key="1">
    <source>
        <dbReference type="ARBA" id="ARBA00003125"/>
    </source>
</evidence>
<feature type="binding site" evidence="11">
    <location>
        <position position="150"/>
    </location>
    <ligand>
        <name>FMN</name>
        <dbReference type="ChEBI" id="CHEBI:58210"/>
    </ligand>
</feature>
<feature type="binding site" evidence="11">
    <location>
        <position position="252"/>
    </location>
    <ligand>
        <name>FMN</name>
        <dbReference type="ChEBI" id="CHEBI:58210"/>
    </ligand>
</feature>
<keyword evidence="14" id="KW-1185">Reference proteome</keyword>
<feature type="active site" description="Nucleophile" evidence="11">
    <location>
        <position position="186"/>
    </location>
</feature>
<feature type="domain" description="Dihydroorotate dehydrogenase catalytic" evidence="12">
    <location>
        <begin position="49"/>
        <end position="345"/>
    </location>
</feature>
<keyword evidence="7 11" id="KW-0665">Pyrimidine biosynthesis</keyword>
<sequence>MYFLLKPILFQFDPEKVHYFVTRNLKRFNRFPGGAALSRAIWDVNNPRLEKEVFGLKFKNPVGLAAGFDKNAELMGEMANMGFGFVEIGTVTPLPQPGNPKTRMFRLPSDGALINRMGFNNFGVDVAAERIAAFRRNAKGAQKDLIIGGNIGKNKVTPNEEAVNDYIKCFDRLFDVVDYFVVNVSSPNTPGLRELQEKEPLMHLLNTLQQRNSKNGTSRPILLKIAPDLTDSQLDDIVDIVQQTGIAGIIATNTTISRENLTAAESLKNELGGLSGKPLTKRSTEVVRYLHQKSNGSFPIIGVGGIHSADDAMEKLQAGASLVQLYTGFIYEGPCLIGRINKKLLAI</sequence>
<dbReference type="NCBIfam" id="NF003652">
    <property type="entry name" value="PRK05286.2-5"/>
    <property type="match status" value="1"/>
</dbReference>
<dbReference type="InterPro" id="IPR001295">
    <property type="entry name" value="Dihydroorotate_DH_CS"/>
</dbReference>
<evidence type="ECO:0000313" key="13">
    <source>
        <dbReference type="EMBL" id="MBB6112071.1"/>
    </source>
</evidence>
<feature type="binding site" evidence="11">
    <location>
        <begin position="326"/>
        <end position="327"/>
    </location>
    <ligand>
        <name>FMN</name>
        <dbReference type="ChEBI" id="CHEBI:58210"/>
    </ligand>
</feature>
<keyword evidence="9 11" id="KW-0472">Membrane</keyword>
<protein>
    <recommendedName>
        <fullName evidence="11">Dihydroorotate dehydrogenase (quinone)</fullName>
        <ecNumber evidence="11">1.3.5.2</ecNumber>
    </recommendedName>
    <alternativeName>
        <fullName evidence="11">DHOdehase</fullName>
        <shortName evidence="11">DHOD</shortName>
        <shortName evidence="11">DHODase</shortName>
    </alternativeName>
    <alternativeName>
        <fullName evidence="11">Dihydroorotate oxidase</fullName>
    </alternativeName>
</protein>
<evidence type="ECO:0000259" key="12">
    <source>
        <dbReference type="Pfam" id="PF01180"/>
    </source>
</evidence>
<dbReference type="PROSITE" id="PS00912">
    <property type="entry name" value="DHODEHASE_2"/>
    <property type="match status" value="1"/>
</dbReference>
<dbReference type="PIRSF" id="PIRSF000164">
    <property type="entry name" value="DHO_oxidase"/>
    <property type="match status" value="1"/>
</dbReference>
<comment type="function">
    <text evidence="1 11">Catalyzes the conversion of dihydroorotate to orotate with quinone as electron acceptor.</text>
</comment>
<evidence type="ECO:0000256" key="11">
    <source>
        <dbReference type="HAMAP-Rule" id="MF_00225"/>
    </source>
</evidence>
<feature type="binding site" evidence="11">
    <location>
        <begin position="66"/>
        <end position="70"/>
    </location>
    <ligand>
        <name>FMN</name>
        <dbReference type="ChEBI" id="CHEBI:58210"/>
    </ligand>
</feature>
<dbReference type="Proteomes" id="UP000541583">
    <property type="component" value="Unassembled WGS sequence"/>
</dbReference>
<dbReference type="InterPro" id="IPR050074">
    <property type="entry name" value="DHO_dehydrogenase"/>
</dbReference>
<dbReference type="RefSeq" id="WP_076377201.1">
    <property type="nucleotide sequence ID" value="NZ_FTMG01000016.1"/>
</dbReference>
<dbReference type="PANTHER" id="PTHR48109:SF4">
    <property type="entry name" value="DIHYDROOROTATE DEHYDROGENASE (QUINONE), MITOCHONDRIAL"/>
    <property type="match status" value="1"/>
</dbReference>
<accession>A0ABR6PR28</accession>
<comment type="similarity">
    <text evidence="4 11">Belongs to the dihydroorotate dehydrogenase family. Type 2 subfamily.</text>
</comment>
<organism evidence="13 14">
    <name type="scientific">Mucilaginibacter lappiensis</name>
    <dbReference type="NCBI Taxonomy" id="354630"/>
    <lineage>
        <taxon>Bacteria</taxon>
        <taxon>Pseudomonadati</taxon>
        <taxon>Bacteroidota</taxon>
        <taxon>Sphingobacteriia</taxon>
        <taxon>Sphingobacteriales</taxon>
        <taxon>Sphingobacteriaceae</taxon>
        <taxon>Mucilaginibacter</taxon>
    </lineage>
</organism>
<dbReference type="EC" id="1.3.5.2" evidence="11"/>
<dbReference type="InterPro" id="IPR013785">
    <property type="entry name" value="Aldolase_TIM"/>
</dbReference>
<evidence type="ECO:0000256" key="2">
    <source>
        <dbReference type="ARBA" id="ARBA00004370"/>
    </source>
</evidence>
<feature type="binding site" evidence="11">
    <location>
        <position position="276"/>
    </location>
    <ligand>
        <name>FMN</name>
        <dbReference type="ChEBI" id="CHEBI:58210"/>
    </ligand>
</feature>
<comment type="subcellular location">
    <subcellularLocation>
        <location evidence="11">Cell membrane</location>
        <topology evidence="11">Peripheral membrane protein</topology>
    </subcellularLocation>
    <subcellularLocation>
        <location evidence="2">Membrane</location>
    </subcellularLocation>
</comment>
<keyword evidence="8 11" id="KW-0560">Oxidoreductase</keyword>
<dbReference type="Pfam" id="PF01180">
    <property type="entry name" value="DHO_dh"/>
    <property type="match status" value="1"/>
</dbReference>
<feature type="binding site" evidence="11">
    <location>
        <position position="70"/>
    </location>
    <ligand>
        <name>substrate</name>
    </ligand>
</feature>
<comment type="catalytic activity">
    <reaction evidence="10 11">
        <text>(S)-dihydroorotate + a quinone = orotate + a quinol</text>
        <dbReference type="Rhea" id="RHEA:30187"/>
        <dbReference type="ChEBI" id="CHEBI:24646"/>
        <dbReference type="ChEBI" id="CHEBI:30839"/>
        <dbReference type="ChEBI" id="CHEBI:30864"/>
        <dbReference type="ChEBI" id="CHEBI:132124"/>
        <dbReference type="EC" id="1.3.5.2"/>
    </reaction>
</comment>
<feature type="binding site" evidence="11">
    <location>
        <position position="183"/>
    </location>
    <ligand>
        <name>FMN</name>
        <dbReference type="ChEBI" id="CHEBI:58210"/>
    </ligand>
</feature>
<evidence type="ECO:0000256" key="7">
    <source>
        <dbReference type="ARBA" id="ARBA00022975"/>
    </source>
</evidence>
<feature type="binding site" evidence="11">
    <location>
        <position position="305"/>
    </location>
    <ligand>
        <name>FMN</name>
        <dbReference type="ChEBI" id="CHEBI:58210"/>
    </ligand>
</feature>
<comment type="cofactor">
    <cofactor evidence="11">
        <name>FMN</name>
        <dbReference type="ChEBI" id="CHEBI:58210"/>
    </cofactor>
    <text evidence="11">Binds 1 FMN per subunit.</text>
</comment>
<evidence type="ECO:0000256" key="4">
    <source>
        <dbReference type="ARBA" id="ARBA00005359"/>
    </source>
</evidence>
<evidence type="ECO:0000256" key="6">
    <source>
        <dbReference type="ARBA" id="ARBA00022643"/>
    </source>
</evidence>
<comment type="caution">
    <text evidence="13">The sequence shown here is derived from an EMBL/GenBank/DDBJ whole genome shotgun (WGS) entry which is preliminary data.</text>
</comment>
<reference evidence="13 14" key="1">
    <citation type="submission" date="2020-08" db="EMBL/GenBank/DDBJ databases">
        <title>Genomic Encyclopedia of Type Strains, Phase IV (KMG-V): Genome sequencing to study the core and pangenomes of soil and plant-associated prokaryotes.</title>
        <authorList>
            <person name="Whitman W."/>
        </authorList>
    </citation>
    <scope>NUCLEOTIDE SEQUENCE [LARGE SCALE GENOMIC DNA]</scope>
    <source>
        <strain evidence="13 14">ANJLi2</strain>
    </source>
</reference>
<comment type="subunit">
    <text evidence="11">Monomer.</text>
</comment>
<name>A0ABR6PR28_9SPHI</name>